<dbReference type="InterPro" id="IPR020056">
    <property type="entry name" value="Rbsml_bL25/Gln-tRNA_synth_N"/>
</dbReference>
<keyword evidence="3 5" id="KW-0689">Ribosomal protein</keyword>
<dbReference type="RefSeq" id="WP_110104627.1">
    <property type="nucleotide sequence ID" value="NZ_JACBZZ010000001.1"/>
</dbReference>
<keyword evidence="1 5" id="KW-0699">rRNA-binding</keyword>
<keyword evidence="4 5" id="KW-0687">Ribonucleoprotein</keyword>
<proteinExistence type="inferred from homology"/>
<dbReference type="Proteomes" id="UP000246303">
    <property type="component" value="Unassembled WGS sequence"/>
</dbReference>
<keyword evidence="2 5" id="KW-0694">RNA-binding</keyword>
<evidence type="ECO:0000313" key="8">
    <source>
        <dbReference type="EMBL" id="PXA69340.1"/>
    </source>
</evidence>
<dbReference type="Gene3D" id="2.170.120.20">
    <property type="entry name" value="Ribosomal protein L25, beta domain"/>
    <property type="match status" value="1"/>
</dbReference>
<dbReference type="InterPro" id="IPR037121">
    <property type="entry name" value="Ribosomal_bL25_C"/>
</dbReference>
<dbReference type="InterPro" id="IPR011035">
    <property type="entry name" value="Ribosomal_bL25/Gln-tRNA_synth"/>
</dbReference>
<dbReference type="CDD" id="cd00495">
    <property type="entry name" value="Ribosomal_L25_TL5_CTC"/>
    <property type="match status" value="1"/>
</dbReference>
<dbReference type="EMBL" id="QHLZ01000001">
    <property type="protein sequence ID" value="PXA69340.1"/>
    <property type="molecule type" value="Genomic_DNA"/>
</dbReference>
<comment type="function">
    <text evidence="5">This is one of the proteins that binds to the 5S RNA in the ribosome where it forms part of the central protuberance.</text>
</comment>
<sequence length="188" mass="19998">MSDLTLNGELRNEFGKGAARRIRRAKQIPAVIYGHGAAPLHLVLPERETVRAIRASNALLTITIDGEAHLALVKDIQRDPVLQIVEHIDLLTVKKGEKVIVDVPVHLVGEPAPATVVNQEEVVVSLSADATDLPAFIEVSIEGLAAGQHVLAGDLVLPAGVVLVNEPDLLIVHFAEPVVVAEAEEAAE</sequence>
<dbReference type="Pfam" id="PF01386">
    <property type="entry name" value="Ribosomal_L25p"/>
    <property type="match status" value="1"/>
</dbReference>
<gene>
    <name evidence="5" type="primary">rplY</name>
    <name evidence="5" type="synonym">ctc</name>
    <name evidence="8" type="ORF">CVS29_01870</name>
</gene>
<evidence type="ECO:0000256" key="2">
    <source>
        <dbReference type="ARBA" id="ARBA00022884"/>
    </source>
</evidence>
<dbReference type="Pfam" id="PF14693">
    <property type="entry name" value="Ribosomal_TL5_C"/>
    <property type="match status" value="1"/>
</dbReference>
<dbReference type="GO" id="GO:0022625">
    <property type="term" value="C:cytosolic large ribosomal subunit"/>
    <property type="evidence" value="ECO:0007669"/>
    <property type="project" value="TreeGrafter"/>
</dbReference>
<feature type="domain" description="Large ribosomal subunit protein bL25 L25" evidence="6">
    <location>
        <begin position="6"/>
        <end position="90"/>
    </location>
</feature>
<feature type="domain" description="Large ribosomal subunit protein bL25 beta" evidence="7">
    <location>
        <begin position="98"/>
        <end position="177"/>
    </location>
</feature>
<dbReference type="PANTHER" id="PTHR33284:SF1">
    <property type="entry name" value="RIBOSOMAL PROTEIN L25_GLN-TRNA SYNTHETASE, ANTI-CODON-BINDING DOMAIN-CONTAINING PROTEIN"/>
    <property type="match status" value="1"/>
</dbReference>
<evidence type="ECO:0000313" key="9">
    <source>
        <dbReference type="Proteomes" id="UP000246303"/>
    </source>
</evidence>
<comment type="subunit">
    <text evidence="5">Part of the 50S ribosomal subunit; part of the 5S rRNA/L5/L18/L25 subcomplex. Contacts the 5S rRNA. Binds to the 5S rRNA independently of L5 and L18.</text>
</comment>
<dbReference type="SUPFAM" id="SSF50715">
    <property type="entry name" value="Ribosomal protein L25-like"/>
    <property type="match status" value="1"/>
</dbReference>
<reference evidence="8 9" key="1">
    <citation type="submission" date="2018-05" db="EMBL/GenBank/DDBJ databases">
        <title>Genetic diversity of glacier-inhabiting Cryobacterium bacteria in China and description of Cryobacterium mengkeensis sp. nov. and Arthrobacter glacialis sp. nov.</title>
        <authorList>
            <person name="Liu Q."/>
            <person name="Xin Y.-H."/>
        </authorList>
    </citation>
    <scope>NUCLEOTIDE SEQUENCE [LARGE SCALE GENOMIC DNA]</scope>
    <source>
        <strain evidence="8 9">GP3</strain>
    </source>
</reference>
<dbReference type="GO" id="GO:0006412">
    <property type="term" value="P:translation"/>
    <property type="evidence" value="ECO:0007669"/>
    <property type="project" value="UniProtKB-UniRule"/>
</dbReference>
<dbReference type="InterPro" id="IPR029751">
    <property type="entry name" value="Ribosomal_L25_dom"/>
</dbReference>
<dbReference type="GO" id="GO:0008097">
    <property type="term" value="F:5S rRNA binding"/>
    <property type="evidence" value="ECO:0007669"/>
    <property type="project" value="InterPro"/>
</dbReference>
<evidence type="ECO:0000256" key="3">
    <source>
        <dbReference type="ARBA" id="ARBA00022980"/>
    </source>
</evidence>
<name>A0A2V3DXV1_9MICC</name>
<dbReference type="AlphaFoldDB" id="A0A2V3DXV1"/>
<dbReference type="NCBIfam" id="NF004131">
    <property type="entry name" value="PRK05618.2-1"/>
    <property type="match status" value="1"/>
</dbReference>
<dbReference type="NCBIfam" id="TIGR00731">
    <property type="entry name" value="bL25_bact_ctc"/>
    <property type="match status" value="1"/>
</dbReference>
<comment type="caution">
    <text evidence="8">The sequence shown here is derived from an EMBL/GenBank/DDBJ whole genome shotgun (WGS) entry which is preliminary data.</text>
</comment>
<accession>A0A2V3DXV1</accession>
<comment type="similarity">
    <text evidence="5">Belongs to the bacterial ribosomal protein bL25 family. CTC subfamily.</text>
</comment>
<protein>
    <recommendedName>
        <fullName evidence="5">Large ribosomal subunit protein bL25</fullName>
    </recommendedName>
    <alternativeName>
        <fullName evidence="5">General stress protein CTC</fullName>
    </alternativeName>
</protein>
<organism evidence="8 9">
    <name type="scientific">Arthrobacter psychrochitiniphilus</name>
    <dbReference type="NCBI Taxonomy" id="291045"/>
    <lineage>
        <taxon>Bacteria</taxon>
        <taxon>Bacillati</taxon>
        <taxon>Actinomycetota</taxon>
        <taxon>Actinomycetes</taxon>
        <taxon>Micrococcales</taxon>
        <taxon>Micrococcaceae</taxon>
        <taxon>Arthrobacter</taxon>
    </lineage>
</organism>
<keyword evidence="9" id="KW-1185">Reference proteome</keyword>
<evidence type="ECO:0000256" key="4">
    <source>
        <dbReference type="ARBA" id="ARBA00023274"/>
    </source>
</evidence>
<dbReference type="HAMAP" id="MF_01334">
    <property type="entry name" value="Ribosomal_bL25_CTC"/>
    <property type="match status" value="1"/>
</dbReference>
<evidence type="ECO:0000256" key="1">
    <source>
        <dbReference type="ARBA" id="ARBA00022730"/>
    </source>
</evidence>
<dbReference type="OrthoDB" id="5242980at2"/>
<dbReference type="InterPro" id="IPR020057">
    <property type="entry name" value="Ribosomal_bL25_b-dom"/>
</dbReference>
<dbReference type="InterPro" id="IPR001021">
    <property type="entry name" value="Ribosomal_bL25_long"/>
</dbReference>
<dbReference type="Gene3D" id="2.40.240.10">
    <property type="entry name" value="Ribosomal Protein L25, Chain P"/>
    <property type="match status" value="1"/>
</dbReference>
<dbReference type="GO" id="GO:0003735">
    <property type="term" value="F:structural constituent of ribosome"/>
    <property type="evidence" value="ECO:0007669"/>
    <property type="project" value="InterPro"/>
</dbReference>
<evidence type="ECO:0000256" key="5">
    <source>
        <dbReference type="HAMAP-Rule" id="MF_01334"/>
    </source>
</evidence>
<evidence type="ECO:0000259" key="7">
    <source>
        <dbReference type="Pfam" id="PF14693"/>
    </source>
</evidence>
<dbReference type="InterPro" id="IPR020930">
    <property type="entry name" value="Ribosomal_uL5_bac-type"/>
</dbReference>
<dbReference type="PANTHER" id="PTHR33284">
    <property type="entry name" value="RIBOSOMAL PROTEIN L25/GLN-TRNA SYNTHETASE, ANTI-CODON-BINDING DOMAIN-CONTAINING PROTEIN"/>
    <property type="match status" value="1"/>
</dbReference>
<evidence type="ECO:0000259" key="6">
    <source>
        <dbReference type="Pfam" id="PF01386"/>
    </source>
</evidence>